<accession>A0A1G5IIK9</accession>
<proteinExistence type="predicted"/>
<evidence type="ECO:0000313" key="3">
    <source>
        <dbReference type="Proteomes" id="UP000198636"/>
    </source>
</evidence>
<dbReference type="PANTHER" id="PTHR30006">
    <property type="entry name" value="THIAMINE-BINDING PERIPLASMIC PROTEIN-RELATED"/>
    <property type="match status" value="1"/>
</dbReference>
<dbReference type="AlphaFoldDB" id="A0A1G5IIK9"/>
<reference evidence="2 3" key="1">
    <citation type="submission" date="2016-10" db="EMBL/GenBank/DDBJ databases">
        <authorList>
            <person name="de Groot N.N."/>
        </authorList>
    </citation>
    <scope>NUCLEOTIDE SEQUENCE [LARGE SCALE GENOMIC DNA]</scope>
    <source>
        <strain evidence="2 3">DSM 18978</strain>
    </source>
</reference>
<dbReference type="STRING" id="1120976.SAMN03080606_02404"/>
<evidence type="ECO:0000313" key="2">
    <source>
        <dbReference type="EMBL" id="SCY75965.1"/>
    </source>
</evidence>
<dbReference type="GO" id="GO:0030288">
    <property type="term" value="C:outer membrane-bounded periplasmic space"/>
    <property type="evidence" value="ECO:0007669"/>
    <property type="project" value="TreeGrafter"/>
</dbReference>
<dbReference type="Proteomes" id="UP000198636">
    <property type="component" value="Unassembled WGS sequence"/>
</dbReference>
<keyword evidence="1" id="KW-0732">Signal</keyword>
<dbReference type="GO" id="GO:0015888">
    <property type="term" value="P:thiamine transport"/>
    <property type="evidence" value="ECO:0007669"/>
    <property type="project" value="TreeGrafter"/>
</dbReference>
<dbReference type="EMBL" id="FMUS01000015">
    <property type="protein sequence ID" value="SCY75965.1"/>
    <property type="molecule type" value="Genomic_DNA"/>
</dbReference>
<dbReference type="GO" id="GO:0030976">
    <property type="term" value="F:thiamine pyrophosphate binding"/>
    <property type="evidence" value="ECO:0007669"/>
    <property type="project" value="TreeGrafter"/>
</dbReference>
<name>A0A1G5IIK9_9FIRM</name>
<evidence type="ECO:0000256" key="1">
    <source>
        <dbReference type="ARBA" id="ARBA00022729"/>
    </source>
</evidence>
<dbReference type="Pfam" id="PF13343">
    <property type="entry name" value="SBP_bac_6"/>
    <property type="match status" value="1"/>
</dbReference>
<keyword evidence="3" id="KW-1185">Reference proteome</keyword>
<protein>
    <submittedName>
        <fullName evidence="2">Extracellular solute-binding protein</fullName>
    </submittedName>
</protein>
<dbReference type="PANTHER" id="PTHR30006:SF2">
    <property type="entry name" value="ABC TRANSPORTER SUBSTRATE-BINDING PROTEIN"/>
    <property type="match status" value="1"/>
</dbReference>
<dbReference type="RefSeq" id="WP_091543662.1">
    <property type="nucleotide sequence ID" value="NZ_FMUS01000015.1"/>
</dbReference>
<organism evidence="2 3">
    <name type="scientific">Alkaliphilus peptidifermentans DSM 18978</name>
    <dbReference type="NCBI Taxonomy" id="1120976"/>
    <lineage>
        <taxon>Bacteria</taxon>
        <taxon>Bacillati</taxon>
        <taxon>Bacillota</taxon>
        <taxon>Clostridia</taxon>
        <taxon>Peptostreptococcales</taxon>
        <taxon>Natronincolaceae</taxon>
        <taxon>Alkaliphilus</taxon>
    </lineage>
</organism>
<gene>
    <name evidence="2" type="ORF">SAMN03080606_02404</name>
</gene>
<dbReference type="OrthoDB" id="9778331at2"/>
<sequence length="314" mass="35961">MEYKIYWNNICLLSAMEETFIKQQSNKYNYFPFTFEYYGLGKPYSMTEKIKADVREGGIKGDIIVSTDLDVFQDRAMAKDFKSDFQQTNSLFRIRETIMNTTIPDPNRFFHPFIVIPLVMVINTNLVKESEMPASLKDLLHPSFKHRYAFGGVNNSAGRSLIKSLWYLYGSDAAKKFLSGSLITSMPAQAFQRVITGQVPVAIVPTIFALRRGIQGLKACWPLEGAVAIPSYVAVKNRVNNKDLQLFLDTILGMNLQQQLRNSGDIIPVHPDIAISPFTLENDCKLLYPEWSFFDTFDHEEFYHLCKDYQPVMP</sequence>
<dbReference type="SUPFAM" id="SSF53850">
    <property type="entry name" value="Periplasmic binding protein-like II"/>
    <property type="match status" value="1"/>
</dbReference>
<dbReference type="GO" id="GO:0030975">
    <property type="term" value="F:thiamine binding"/>
    <property type="evidence" value="ECO:0007669"/>
    <property type="project" value="TreeGrafter"/>
</dbReference>
<dbReference type="Gene3D" id="3.40.190.10">
    <property type="entry name" value="Periplasmic binding protein-like II"/>
    <property type="match status" value="2"/>
</dbReference>